<keyword evidence="1" id="KW-0808">Transferase</keyword>
<dbReference type="InterPro" id="IPR000719">
    <property type="entry name" value="Prot_kinase_dom"/>
</dbReference>
<dbReference type="GO" id="GO:0004674">
    <property type="term" value="F:protein serine/threonine kinase activity"/>
    <property type="evidence" value="ECO:0007669"/>
    <property type="project" value="UniProtKB-KW"/>
</dbReference>
<reference evidence="9 10" key="1">
    <citation type="submission" date="2020-10" db="EMBL/GenBank/DDBJ databases">
        <title>Sequencing the genomes of 1000 actinobacteria strains.</title>
        <authorList>
            <person name="Klenk H.-P."/>
        </authorList>
    </citation>
    <scope>NUCLEOTIDE SEQUENCE [LARGE SCALE GENOMIC DNA]</scope>
    <source>
        <strain evidence="9 10">DSM 45157</strain>
    </source>
</reference>
<organism evidence="9 10">
    <name type="scientific">Nocardiopsis terrae</name>
    <dbReference type="NCBI Taxonomy" id="372655"/>
    <lineage>
        <taxon>Bacteria</taxon>
        <taxon>Bacillati</taxon>
        <taxon>Actinomycetota</taxon>
        <taxon>Actinomycetes</taxon>
        <taxon>Streptosporangiales</taxon>
        <taxon>Nocardiopsidaceae</taxon>
        <taxon>Nocardiopsis</taxon>
    </lineage>
</organism>
<gene>
    <name evidence="9" type="ORF">H4W79_001643</name>
</gene>
<dbReference type="Gene3D" id="3.30.200.20">
    <property type="entry name" value="Phosphorylase Kinase, domain 1"/>
    <property type="match status" value="1"/>
</dbReference>
<keyword evidence="4 5" id="KW-0067">ATP-binding</keyword>
<dbReference type="CDD" id="cd14014">
    <property type="entry name" value="STKc_PknB_like"/>
    <property type="match status" value="1"/>
</dbReference>
<feature type="transmembrane region" description="Helical" evidence="7">
    <location>
        <begin position="451"/>
        <end position="469"/>
    </location>
</feature>
<evidence type="ECO:0000256" key="7">
    <source>
        <dbReference type="SAM" id="Phobius"/>
    </source>
</evidence>
<dbReference type="InterPro" id="IPR008271">
    <property type="entry name" value="Ser/Thr_kinase_AS"/>
</dbReference>
<dbReference type="PANTHER" id="PTHR43289">
    <property type="entry name" value="MITOGEN-ACTIVATED PROTEIN KINASE KINASE KINASE 20-RELATED"/>
    <property type="match status" value="1"/>
</dbReference>
<name>A0ABR9HEG9_9ACTN</name>
<feature type="compositionally biased region" description="Low complexity" evidence="6">
    <location>
        <begin position="342"/>
        <end position="351"/>
    </location>
</feature>
<evidence type="ECO:0000256" key="1">
    <source>
        <dbReference type="ARBA" id="ARBA00022679"/>
    </source>
</evidence>
<evidence type="ECO:0000256" key="2">
    <source>
        <dbReference type="ARBA" id="ARBA00022741"/>
    </source>
</evidence>
<feature type="transmembrane region" description="Helical" evidence="7">
    <location>
        <begin position="402"/>
        <end position="422"/>
    </location>
</feature>
<keyword evidence="7" id="KW-1133">Transmembrane helix</keyword>
<feature type="region of interest" description="Disordered" evidence="6">
    <location>
        <begin position="299"/>
        <end position="387"/>
    </location>
</feature>
<feature type="compositionally biased region" description="Pro residues" evidence="6">
    <location>
        <begin position="352"/>
        <end position="362"/>
    </location>
</feature>
<dbReference type="Gene3D" id="1.10.510.10">
    <property type="entry name" value="Transferase(Phosphotransferase) domain 1"/>
    <property type="match status" value="1"/>
</dbReference>
<keyword evidence="7" id="KW-0472">Membrane</keyword>
<protein>
    <submittedName>
        <fullName evidence="9">Serine/threonine protein kinase</fullName>
    </submittedName>
</protein>
<feature type="binding site" evidence="5">
    <location>
        <position position="53"/>
    </location>
    <ligand>
        <name>ATP</name>
        <dbReference type="ChEBI" id="CHEBI:30616"/>
    </ligand>
</feature>
<evidence type="ECO:0000256" key="3">
    <source>
        <dbReference type="ARBA" id="ARBA00022777"/>
    </source>
</evidence>
<dbReference type="PANTHER" id="PTHR43289:SF34">
    <property type="entry name" value="SERINE_THREONINE-PROTEIN KINASE YBDM-RELATED"/>
    <property type="match status" value="1"/>
</dbReference>
<dbReference type="RefSeq" id="WP_191273615.1">
    <property type="nucleotide sequence ID" value="NZ_BMXJ01000006.1"/>
</dbReference>
<evidence type="ECO:0000313" key="10">
    <source>
        <dbReference type="Proteomes" id="UP000598217"/>
    </source>
</evidence>
<keyword evidence="7" id="KW-0812">Transmembrane</keyword>
<evidence type="ECO:0000313" key="9">
    <source>
        <dbReference type="EMBL" id="MBE1457429.1"/>
    </source>
</evidence>
<keyword evidence="2 5" id="KW-0547">Nucleotide-binding</keyword>
<evidence type="ECO:0000256" key="5">
    <source>
        <dbReference type="PROSITE-ProRule" id="PRU10141"/>
    </source>
</evidence>
<comment type="caution">
    <text evidence="9">The sequence shown here is derived from an EMBL/GenBank/DDBJ whole genome shotgun (WGS) entry which is preliminary data.</text>
</comment>
<dbReference type="PROSITE" id="PS00108">
    <property type="entry name" value="PROTEIN_KINASE_ST"/>
    <property type="match status" value="1"/>
</dbReference>
<dbReference type="Pfam" id="PF00069">
    <property type="entry name" value="Pkinase"/>
    <property type="match status" value="1"/>
</dbReference>
<feature type="transmembrane region" description="Helical" evidence="7">
    <location>
        <begin position="476"/>
        <end position="495"/>
    </location>
</feature>
<sequence>MNRRTWAVPPLEPLNPLDPRVLGGHVLLGRIGSGGMGAVFLARTPRGALVAVKVVKPGYASDPDFRARFAREVALAQRIRARCTPAIRDVGLNDTRPWMAMEYVPGPTLSALVRRGRPFAGAALLAFGLGTAEALVAIHRVGVVHRDLKPGNVLLGPQGPCVLDFGIARACDAASTTRTGAVYGTPGYVSPERFSGHEGPEADVFAWGAVVAFAATGRPAFGTGEEMARRERAARGRADLDGVPEPLLPLVRASLAPDHRARPSAGEVFAALADTLDSDTATADGGESHRDRTDRLLARTWSIPGKSGGRGQTVPDRPSPALPARGASPDRERPGKAGPPQRVRVPGSRAPRPVPSRRPPAPQRVRLPDRPRAPERTRAPEPSEPRVWARLRTDPPRWRQTVAVAACLPLLHLWSLAVGMVAQAAQTPYTADAAAAGTAIGADAAARSADLYLPLMAVCVAVGLLRAHLVRWAVPTAAALVAVLSLPGLPLPELWAPRSLYSALATFGGGWEQWVMWGGAFLGLLAAALLVWAALLGGRPGAPMRSTPRQT</sequence>
<dbReference type="SMART" id="SM00220">
    <property type="entry name" value="S_TKc"/>
    <property type="match status" value="1"/>
</dbReference>
<feature type="transmembrane region" description="Helical" evidence="7">
    <location>
        <begin position="515"/>
        <end position="536"/>
    </location>
</feature>
<keyword evidence="3 9" id="KW-0418">Kinase</keyword>
<feature type="domain" description="Protein kinase" evidence="8">
    <location>
        <begin position="25"/>
        <end position="276"/>
    </location>
</feature>
<accession>A0ABR9HEG9</accession>
<dbReference type="Proteomes" id="UP000598217">
    <property type="component" value="Unassembled WGS sequence"/>
</dbReference>
<dbReference type="SUPFAM" id="SSF56112">
    <property type="entry name" value="Protein kinase-like (PK-like)"/>
    <property type="match status" value="1"/>
</dbReference>
<keyword evidence="10" id="KW-1185">Reference proteome</keyword>
<dbReference type="EMBL" id="JADBDY010000001">
    <property type="protein sequence ID" value="MBE1457429.1"/>
    <property type="molecule type" value="Genomic_DNA"/>
</dbReference>
<dbReference type="PROSITE" id="PS50011">
    <property type="entry name" value="PROTEIN_KINASE_DOM"/>
    <property type="match status" value="1"/>
</dbReference>
<dbReference type="PROSITE" id="PS00107">
    <property type="entry name" value="PROTEIN_KINASE_ATP"/>
    <property type="match status" value="1"/>
</dbReference>
<feature type="compositionally biased region" description="Basic and acidic residues" evidence="6">
    <location>
        <begin position="366"/>
        <end position="384"/>
    </location>
</feature>
<evidence type="ECO:0000259" key="8">
    <source>
        <dbReference type="PROSITE" id="PS50011"/>
    </source>
</evidence>
<evidence type="ECO:0000256" key="4">
    <source>
        <dbReference type="ARBA" id="ARBA00022840"/>
    </source>
</evidence>
<proteinExistence type="predicted"/>
<dbReference type="InterPro" id="IPR017441">
    <property type="entry name" value="Protein_kinase_ATP_BS"/>
</dbReference>
<keyword evidence="9" id="KW-0723">Serine/threonine-protein kinase</keyword>
<evidence type="ECO:0000256" key="6">
    <source>
        <dbReference type="SAM" id="MobiDB-lite"/>
    </source>
</evidence>
<dbReference type="InterPro" id="IPR011009">
    <property type="entry name" value="Kinase-like_dom_sf"/>
</dbReference>